<protein>
    <submittedName>
        <fullName evidence="3">Helix-turn-helix domain-containing protein</fullName>
    </submittedName>
</protein>
<comment type="caution">
    <text evidence="3">The sequence shown here is derived from an EMBL/GenBank/DDBJ whole genome shotgun (WGS) entry which is preliminary data.</text>
</comment>
<feature type="domain" description="Resolvase HTH" evidence="2">
    <location>
        <begin position="15"/>
        <end position="60"/>
    </location>
</feature>
<accession>A0AAE3MAB6</accession>
<dbReference type="GO" id="GO:0000150">
    <property type="term" value="F:DNA strand exchange activity"/>
    <property type="evidence" value="ECO:0007669"/>
    <property type="project" value="InterPro"/>
</dbReference>
<dbReference type="AlphaFoldDB" id="A0AAE3MAB6"/>
<dbReference type="Pfam" id="PF02796">
    <property type="entry name" value="HTH_7"/>
    <property type="match status" value="1"/>
</dbReference>
<dbReference type="Proteomes" id="UP001209229">
    <property type="component" value="Unassembled WGS sequence"/>
</dbReference>
<dbReference type="EMBL" id="JAPDPJ010000150">
    <property type="protein sequence ID" value="MCW3789650.1"/>
    <property type="molecule type" value="Genomic_DNA"/>
</dbReference>
<evidence type="ECO:0000313" key="3">
    <source>
        <dbReference type="EMBL" id="MCW3789650.1"/>
    </source>
</evidence>
<dbReference type="GO" id="GO:0003677">
    <property type="term" value="F:DNA binding"/>
    <property type="evidence" value="ECO:0007669"/>
    <property type="project" value="InterPro"/>
</dbReference>
<dbReference type="InterPro" id="IPR006120">
    <property type="entry name" value="Resolvase_HTH_dom"/>
</dbReference>
<evidence type="ECO:0000259" key="2">
    <source>
        <dbReference type="Pfam" id="PF02796"/>
    </source>
</evidence>
<feature type="compositionally biased region" description="Basic and acidic residues" evidence="1">
    <location>
        <begin position="1"/>
        <end position="12"/>
    </location>
</feature>
<evidence type="ECO:0000313" key="4">
    <source>
        <dbReference type="Proteomes" id="UP001209229"/>
    </source>
</evidence>
<sequence>MAGLKAEREKGRVGGRKPGLSKENERKANAAYTMSKNKDLSVSDILKILEISKASYYRYIEYAKKKIEGKKKK</sequence>
<reference evidence="3" key="1">
    <citation type="submission" date="2022-10" db="EMBL/GenBank/DDBJ databases">
        <authorList>
            <person name="Yu W.X."/>
        </authorList>
    </citation>
    <scope>NUCLEOTIDE SEQUENCE</scope>
    <source>
        <strain evidence="3">AAT</strain>
    </source>
</reference>
<keyword evidence="4" id="KW-1185">Reference proteome</keyword>
<evidence type="ECO:0000256" key="1">
    <source>
        <dbReference type="SAM" id="MobiDB-lite"/>
    </source>
</evidence>
<name>A0AAE3MAB6_9BACT</name>
<feature type="region of interest" description="Disordered" evidence="1">
    <location>
        <begin position="1"/>
        <end position="28"/>
    </location>
</feature>
<proteinExistence type="predicted"/>
<gene>
    <name evidence="3" type="ORF">OM075_24535</name>
</gene>
<organism evidence="3 4">
    <name type="scientific">Plebeiibacterium sediminum</name>
    <dbReference type="NCBI Taxonomy" id="2992112"/>
    <lineage>
        <taxon>Bacteria</taxon>
        <taxon>Pseudomonadati</taxon>
        <taxon>Bacteroidota</taxon>
        <taxon>Bacteroidia</taxon>
        <taxon>Marinilabiliales</taxon>
        <taxon>Marinilabiliaceae</taxon>
        <taxon>Plebeiibacterium</taxon>
    </lineage>
</organism>